<evidence type="ECO:0000313" key="4">
    <source>
        <dbReference type="Proteomes" id="UP000490922"/>
    </source>
</evidence>
<evidence type="ECO:0000313" key="3">
    <source>
        <dbReference type="EMBL" id="KAB1158067.1"/>
    </source>
</evidence>
<dbReference type="AlphaFoldDB" id="A0A7J5AKD1"/>
<evidence type="ECO:0000256" key="1">
    <source>
        <dbReference type="ARBA" id="ARBA00022729"/>
    </source>
</evidence>
<dbReference type="RefSeq" id="WP_151106260.1">
    <property type="nucleotide sequence ID" value="NZ_WAEM01000001.1"/>
</dbReference>
<keyword evidence="4" id="KW-1185">Reference proteome</keyword>
<organism evidence="3 4">
    <name type="scientific">Flavobacterium luteum</name>
    <dbReference type="NCBI Taxonomy" id="2026654"/>
    <lineage>
        <taxon>Bacteria</taxon>
        <taxon>Pseudomonadati</taxon>
        <taxon>Bacteroidota</taxon>
        <taxon>Flavobacteriia</taxon>
        <taxon>Flavobacteriales</taxon>
        <taxon>Flavobacteriaceae</taxon>
        <taxon>Flavobacterium</taxon>
    </lineage>
</organism>
<dbReference type="EMBL" id="WAEM01000001">
    <property type="protein sequence ID" value="KAB1158067.1"/>
    <property type="molecule type" value="Genomic_DNA"/>
</dbReference>
<keyword evidence="1 2" id="KW-0732">Signal</keyword>
<dbReference type="NCBIfam" id="TIGR04131">
    <property type="entry name" value="Bac_Flav_CTERM"/>
    <property type="match status" value="1"/>
</dbReference>
<name>A0A7J5AKD1_9FLAO</name>
<proteinExistence type="predicted"/>
<dbReference type="InterPro" id="IPR049804">
    <property type="entry name" value="Choice_anch_L"/>
</dbReference>
<feature type="chain" id="PRO_5029894161" evidence="2">
    <location>
        <begin position="19"/>
        <end position="1106"/>
    </location>
</feature>
<dbReference type="NCBIfam" id="NF038133">
    <property type="entry name" value="choice_anch_L"/>
    <property type="match status" value="1"/>
</dbReference>
<dbReference type="Pfam" id="PF13585">
    <property type="entry name" value="CHU_C"/>
    <property type="match status" value="1"/>
</dbReference>
<gene>
    <name evidence="3" type="ORF">F6464_03010</name>
</gene>
<dbReference type="Proteomes" id="UP000490922">
    <property type="component" value="Unassembled WGS sequence"/>
</dbReference>
<dbReference type="InterPro" id="IPR014755">
    <property type="entry name" value="Cu-Rt/internalin_Ig-like"/>
</dbReference>
<dbReference type="Gene3D" id="2.60.40.1220">
    <property type="match status" value="3"/>
</dbReference>
<reference evidence="3 4" key="1">
    <citation type="submission" date="2019-09" db="EMBL/GenBank/DDBJ databases">
        <title>Flavobacterium sp. nov., isolated from glacier ice.</title>
        <authorList>
            <person name="Liu Q."/>
        </authorList>
    </citation>
    <scope>NUCLEOTIDE SEQUENCE [LARGE SCALE GENOMIC DNA]</scope>
    <source>
        <strain evidence="3 4">NBRC 112527</strain>
    </source>
</reference>
<dbReference type="OrthoDB" id="1652165at2"/>
<dbReference type="InterPro" id="IPR026341">
    <property type="entry name" value="T9SS_type_B"/>
</dbReference>
<feature type="signal peptide" evidence="2">
    <location>
        <begin position="1"/>
        <end position="18"/>
    </location>
</feature>
<evidence type="ECO:0000256" key="2">
    <source>
        <dbReference type="SAM" id="SignalP"/>
    </source>
</evidence>
<comment type="caution">
    <text evidence="3">The sequence shown here is derived from an EMBL/GenBank/DDBJ whole genome shotgun (WGS) entry which is preliminary data.</text>
</comment>
<accession>A0A7J5AKD1</accession>
<sequence>MKRILLLFFVLTTLVVNAQLVVDNTTQTPQQLVQNVVVGQGINVSNITFNGSAANANSISDQVGSFSNGTTTNIGIDKGIILSTGRGILAKGPNNSTSASLATSNPSPKVGDNDLSLLTTGAIKNVSILEFDFIPVGNTLNFNFVFASEEYPEFVNDIYNDNFGFFLSGPGITGPFSGNAKNIALIPTSTLPVTINNLNNGLSNTGPCEFCQYYVNNENGVTIQYDGFTKVLGATANVQCGQTYHIKLAIANVGDNNWDSAVFIEGASFSSTGINLGNDFQSCTATDYTLKTGLPATLVHEWRLDGAIIPGNGPELLVGQSGTYSVTAFPFGATCPVTDEIKVAFTTTTKPVLTCGTKTVNSIQFDWNLLTNATDYSVSYQVNSATPVSVGTIGNKTSYTVNGLNAGDAVTITLTPIGTAPNCFASETQSCSLTNCVPPTLSLTSGSASQNVCIGEAISDIVYTIGGGATTASIASGTLPSGVTLQVLGNQFTIKGSPTESGPFLFTIETAGGCLPNATLNGSITVQSKTTPTFDGISPVCEGTVLVPIPPKSIENITGIWSPPLNNLANTEYTFTPDVGQCANATKLTIDVNLKTTPTFTAIAPICPGTILNPLPIKSLENINGVWSPPLNNLATTEYTFAPDAGQCATATKLTIAINSSAVTPTFDPIAPICPGTILNPLPIKSLENINGVWSPPLNNLATTEYTFAPDAGQCATTTQLTIAINSSAVTPTFDPIAPICPGTALNPLPTKSLENINGVWSPSLNNLATTEYAFTPDAGQCATTTQLTIAINSSAVTPTFDPIAPICPGTVLNPLPIKSLENINGVWSPPLNNLATTEYTFTPDSGQCSNIYKLSIVVNPLPKPELTGGTICITRKTNAIITSTILNAQLSTAANSFEWFLDGNKIDTAIQNTFEAKKGGEYAVVATNKTTGCVSESVSAIVKENYADPIIEIIKSEDFSDTATILVKVDGIDAYLYQLDKNSFQSSNVFTGVSSGKHTVTVKDKIGCVNFSQQISILSYPKFFTPNGDGSNEIWNITGFDKLSNPLIYIFDRYGKLIKQLNAFQNGWDGTYNGRDLPSTDYWFKVIYLENTISKEFKSHFSLKR</sequence>
<protein>
    <submittedName>
        <fullName evidence="3">T9SS type B sorting domain-containing protein</fullName>
    </submittedName>
</protein>